<dbReference type="EMBL" id="BARU01026757">
    <property type="protein sequence ID" value="GAH66455.1"/>
    <property type="molecule type" value="Genomic_DNA"/>
</dbReference>
<gene>
    <name evidence="1" type="ORF">S03H2_42945</name>
</gene>
<proteinExistence type="predicted"/>
<name>X1IB29_9ZZZZ</name>
<protein>
    <submittedName>
        <fullName evidence="1">Uncharacterized protein</fullName>
    </submittedName>
</protein>
<dbReference type="AlphaFoldDB" id="X1IB29"/>
<feature type="non-terminal residue" evidence="1">
    <location>
        <position position="1"/>
    </location>
</feature>
<evidence type="ECO:0000313" key="1">
    <source>
        <dbReference type="EMBL" id="GAH66455.1"/>
    </source>
</evidence>
<comment type="caution">
    <text evidence="1">The sequence shown here is derived from an EMBL/GenBank/DDBJ whole genome shotgun (WGS) entry which is preliminary data.</text>
</comment>
<accession>X1IB29</accession>
<reference evidence="1" key="1">
    <citation type="journal article" date="2014" name="Front. Microbiol.">
        <title>High frequency of phylogenetically diverse reductive dehalogenase-homologous genes in deep subseafloor sedimentary metagenomes.</title>
        <authorList>
            <person name="Kawai M."/>
            <person name="Futagami T."/>
            <person name="Toyoda A."/>
            <person name="Takaki Y."/>
            <person name="Nishi S."/>
            <person name="Hori S."/>
            <person name="Arai W."/>
            <person name="Tsubouchi T."/>
            <person name="Morono Y."/>
            <person name="Uchiyama I."/>
            <person name="Ito T."/>
            <person name="Fujiyama A."/>
            <person name="Inagaki F."/>
            <person name="Takami H."/>
        </authorList>
    </citation>
    <scope>NUCLEOTIDE SEQUENCE</scope>
    <source>
        <strain evidence="1">Expedition CK06-06</strain>
    </source>
</reference>
<sequence>AHEDREQGVAAEGSEVPGPKLVRAIAVGVTA</sequence>
<organism evidence="1">
    <name type="scientific">marine sediment metagenome</name>
    <dbReference type="NCBI Taxonomy" id="412755"/>
    <lineage>
        <taxon>unclassified sequences</taxon>
        <taxon>metagenomes</taxon>
        <taxon>ecological metagenomes</taxon>
    </lineage>
</organism>